<dbReference type="Proteomes" id="UP001295423">
    <property type="component" value="Unassembled WGS sequence"/>
</dbReference>
<name>A0AAD2FLM2_9STRA</name>
<reference evidence="1" key="1">
    <citation type="submission" date="2023-08" db="EMBL/GenBank/DDBJ databases">
        <authorList>
            <person name="Audoor S."/>
            <person name="Bilcke G."/>
        </authorList>
    </citation>
    <scope>NUCLEOTIDE SEQUENCE</scope>
</reference>
<proteinExistence type="predicted"/>
<dbReference type="AlphaFoldDB" id="A0AAD2FLM2"/>
<protein>
    <submittedName>
        <fullName evidence="1">Uncharacterized protein</fullName>
    </submittedName>
</protein>
<accession>A0AAD2FLM2</accession>
<organism evidence="1 2">
    <name type="scientific">Cylindrotheca closterium</name>
    <dbReference type="NCBI Taxonomy" id="2856"/>
    <lineage>
        <taxon>Eukaryota</taxon>
        <taxon>Sar</taxon>
        <taxon>Stramenopiles</taxon>
        <taxon>Ochrophyta</taxon>
        <taxon>Bacillariophyta</taxon>
        <taxon>Bacillariophyceae</taxon>
        <taxon>Bacillariophycidae</taxon>
        <taxon>Bacillariales</taxon>
        <taxon>Bacillariaceae</taxon>
        <taxon>Cylindrotheca</taxon>
    </lineage>
</organism>
<gene>
    <name evidence="1" type="ORF">CYCCA115_LOCUS7665</name>
</gene>
<evidence type="ECO:0000313" key="2">
    <source>
        <dbReference type="Proteomes" id="UP001295423"/>
    </source>
</evidence>
<dbReference type="EMBL" id="CAKOGP040001079">
    <property type="protein sequence ID" value="CAJ1941796.1"/>
    <property type="molecule type" value="Genomic_DNA"/>
</dbReference>
<comment type="caution">
    <text evidence="1">The sequence shown here is derived from an EMBL/GenBank/DDBJ whole genome shotgun (WGS) entry which is preliminary data.</text>
</comment>
<keyword evidence="2" id="KW-1185">Reference proteome</keyword>
<evidence type="ECO:0000313" key="1">
    <source>
        <dbReference type="EMBL" id="CAJ1941796.1"/>
    </source>
</evidence>
<sequence length="112" mass="12627">MYGKIGHIMVNCWQDEGNATQRQNGSRRRSKMRRKMGAIAKIPVTQTDKLIKGEPQGMLNCHEVFELLNDPNIWIADTGALVDTIPYLDKLENVEKLEDGKGNETLMEGLQA</sequence>